<organism evidence="6 7">
    <name type="scientific">Suttonella ornithocola</name>
    <dbReference type="NCBI Taxonomy" id="279832"/>
    <lineage>
        <taxon>Bacteria</taxon>
        <taxon>Pseudomonadati</taxon>
        <taxon>Pseudomonadota</taxon>
        <taxon>Gammaproteobacteria</taxon>
        <taxon>Cardiobacteriales</taxon>
        <taxon>Cardiobacteriaceae</taxon>
        <taxon>Suttonella</taxon>
    </lineage>
</organism>
<evidence type="ECO:0000256" key="1">
    <source>
        <dbReference type="ARBA" id="ARBA00004496"/>
    </source>
</evidence>
<dbReference type="EMBL" id="UHIC01000001">
    <property type="protein sequence ID" value="SUO93997.1"/>
    <property type="molecule type" value="Genomic_DNA"/>
</dbReference>
<keyword evidence="4" id="KW-0963">Cytoplasm</keyword>
<protein>
    <recommendedName>
        <fullName evidence="3">FAD assembly factor SdhE</fullName>
    </recommendedName>
</protein>
<comment type="subcellular location">
    <subcellularLocation>
        <location evidence="1">Cytoplasm</location>
    </subcellularLocation>
</comment>
<dbReference type="SUPFAM" id="SSF109910">
    <property type="entry name" value="YgfY-like"/>
    <property type="match status" value="1"/>
</dbReference>
<dbReference type="GO" id="GO:0005737">
    <property type="term" value="C:cytoplasm"/>
    <property type="evidence" value="ECO:0007669"/>
    <property type="project" value="UniProtKB-SubCell"/>
</dbReference>
<evidence type="ECO:0000313" key="6">
    <source>
        <dbReference type="EMBL" id="SUO93997.1"/>
    </source>
</evidence>
<evidence type="ECO:0000256" key="4">
    <source>
        <dbReference type="ARBA" id="ARBA00022490"/>
    </source>
</evidence>
<accession>A0A380MRP0</accession>
<dbReference type="AlphaFoldDB" id="A0A380MRP0"/>
<dbReference type="PANTHER" id="PTHR39585">
    <property type="entry name" value="FAD ASSEMBLY FACTOR SDHE"/>
    <property type="match status" value="1"/>
</dbReference>
<keyword evidence="5" id="KW-0143">Chaperone</keyword>
<dbReference type="Pfam" id="PF03937">
    <property type="entry name" value="Sdh5"/>
    <property type="match status" value="1"/>
</dbReference>
<sequence>MNPKLKWLCRRGMKELDILMENYLINEYPHVDRARQIAFETLLEYQDPLILDLLFDRCRDENTDVQALIEQLKTYQIAQQSQAKAPLSEK</sequence>
<dbReference type="Proteomes" id="UP000254601">
    <property type="component" value="Unassembled WGS sequence"/>
</dbReference>
<dbReference type="InterPro" id="IPR036714">
    <property type="entry name" value="SDH_sf"/>
</dbReference>
<dbReference type="InterPro" id="IPR005631">
    <property type="entry name" value="SDH"/>
</dbReference>
<proteinExistence type="inferred from homology"/>
<gene>
    <name evidence="6" type="ORF">NCTC13337_00522</name>
</gene>
<comment type="similarity">
    <text evidence="2">Belongs to the SdhE FAD assembly factor family.</text>
</comment>
<keyword evidence="7" id="KW-1185">Reference proteome</keyword>
<evidence type="ECO:0000256" key="2">
    <source>
        <dbReference type="ARBA" id="ARBA00008571"/>
    </source>
</evidence>
<reference evidence="6 7" key="1">
    <citation type="submission" date="2018-06" db="EMBL/GenBank/DDBJ databases">
        <authorList>
            <consortium name="Pathogen Informatics"/>
            <person name="Doyle S."/>
        </authorList>
    </citation>
    <scope>NUCLEOTIDE SEQUENCE [LARGE SCALE GENOMIC DNA]</scope>
    <source>
        <strain evidence="6 7">NCTC13337</strain>
    </source>
</reference>
<evidence type="ECO:0000256" key="3">
    <source>
        <dbReference type="ARBA" id="ARBA00019418"/>
    </source>
</evidence>
<dbReference type="Gene3D" id="1.10.150.250">
    <property type="entry name" value="Flavinator of succinate dehydrogenase"/>
    <property type="match status" value="1"/>
</dbReference>
<dbReference type="GO" id="GO:0006105">
    <property type="term" value="P:succinate metabolic process"/>
    <property type="evidence" value="ECO:0007669"/>
    <property type="project" value="TreeGrafter"/>
</dbReference>
<name>A0A380MRP0_9GAMM</name>
<dbReference type="InterPro" id="IPR050531">
    <property type="entry name" value="SdhE_FAD_assembly_factor"/>
</dbReference>
<evidence type="ECO:0000256" key="5">
    <source>
        <dbReference type="ARBA" id="ARBA00023186"/>
    </source>
</evidence>
<dbReference type="OrthoDB" id="9180899at2"/>
<evidence type="ECO:0000313" key="7">
    <source>
        <dbReference type="Proteomes" id="UP000254601"/>
    </source>
</evidence>
<dbReference type="PANTHER" id="PTHR39585:SF1">
    <property type="entry name" value="FAD ASSEMBLY FACTOR SDHE"/>
    <property type="match status" value="1"/>
</dbReference>
<dbReference type="RefSeq" id="WP_072576965.1">
    <property type="nucleotide sequence ID" value="NZ_LWHB01000121.1"/>
</dbReference>